<dbReference type="HOGENOM" id="CLU_487933_0_0_1"/>
<name>Q22NX0_TETTS</name>
<evidence type="ECO:0000313" key="3">
    <source>
        <dbReference type="EMBL" id="EAR87041.2"/>
    </source>
</evidence>
<accession>Q22NX0</accession>
<evidence type="ECO:0000256" key="1">
    <source>
        <dbReference type="SAM" id="MobiDB-lite"/>
    </source>
</evidence>
<dbReference type="Gene3D" id="1.20.1250.20">
    <property type="entry name" value="MFS general substrate transporter like domains"/>
    <property type="match status" value="1"/>
</dbReference>
<dbReference type="RefSeq" id="XP_001007286.2">
    <property type="nucleotide sequence ID" value="XM_001007286.2"/>
</dbReference>
<evidence type="ECO:0000256" key="2">
    <source>
        <dbReference type="SAM" id="Phobius"/>
    </source>
</evidence>
<dbReference type="KEGG" id="tet:TTHERM_00418250"/>
<gene>
    <name evidence="3" type="ORF">TTHERM_00418250</name>
</gene>
<feature type="transmembrane region" description="Helical" evidence="2">
    <location>
        <begin position="430"/>
        <end position="449"/>
    </location>
</feature>
<feature type="transmembrane region" description="Helical" evidence="2">
    <location>
        <begin position="107"/>
        <end position="126"/>
    </location>
</feature>
<organism evidence="3 4">
    <name type="scientific">Tetrahymena thermophila (strain SB210)</name>
    <dbReference type="NCBI Taxonomy" id="312017"/>
    <lineage>
        <taxon>Eukaryota</taxon>
        <taxon>Sar</taxon>
        <taxon>Alveolata</taxon>
        <taxon>Ciliophora</taxon>
        <taxon>Intramacronucleata</taxon>
        <taxon>Oligohymenophorea</taxon>
        <taxon>Hymenostomatida</taxon>
        <taxon>Tetrahymenina</taxon>
        <taxon>Tetrahymenidae</taxon>
        <taxon>Tetrahymena</taxon>
    </lineage>
</organism>
<sequence length="571" mass="66026">MQQQVDQAVQNSEAQIKDGFLQNNKFMIKYILLMFTFCLNAVQFTSIPILFYRSKLNCLNSEGKEYECSLEQACQNSNGYVEKSEYPQIYNITMQLNLYCDREIIEAWIFSIANFGRIAACIILILTPHFKKENRETFINMTSVVTGLALLSLYLAHSTFMFIFGLFTWYLSSSFLYGLVFVHLWEYFPESYQKYGAAILNNSCPFMMVIFLIFSYYYGSWKNTLIHFTGIPLLIIGLLSIYLQAKLTISSPNSTQQIDMQYRIFENQQESEQKDNDLQFQDSQQSSPNQEIKQINLQQHKKYTDDESQGETSSTSEKPTQDQVSGQEIQNFNEITSQADNNLQTNSKIMVIIENYFPFLNRGTVLRKNFYIWTLCLSSYVANYYGVCFLLNSLHGNLYFNCLLSTIFELFSNFIATALVVKYNNSIKTLLIVTQFITGVAFVSAFFISDTKDSVVNSYQDKEMQFTDIMLLILYLSPIIIAKISFEITPSLLFTYQKTVIPVAYQQQQYSCSSIFTMIVSNVIPFYKYFLIQMGINPFIGFGVFTLFSAYQSKNFMAITNNENQKNNTVK</sequence>
<feature type="transmembrane region" description="Helical" evidence="2">
    <location>
        <begin position="530"/>
        <end position="551"/>
    </location>
</feature>
<dbReference type="Pfam" id="PF07690">
    <property type="entry name" value="MFS_1"/>
    <property type="match status" value="1"/>
</dbReference>
<feature type="transmembrane region" description="Helical" evidence="2">
    <location>
        <begin position="30"/>
        <end position="52"/>
    </location>
</feature>
<dbReference type="InParanoid" id="Q22NX0"/>
<dbReference type="SUPFAM" id="SSF103473">
    <property type="entry name" value="MFS general substrate transporter"/>
    <property type="match status" value="1"/>
</dbReference>
<dbReference type="GO" id="GO:0022857">
    <property type="term" value="F:transmembrane transporter activity"/>
    <property type="evidence" value="ECO:0007669"/>
    <property type="project" value="InterPro"/>
</dbReference>
<dbReference type="GeneID" id="7826802"/>
<dbReference type="InterPro" id="IPR036259">
    <property type="entry name" value="MFS_trans_sf"/>
</dbReference>
<feature type="region of interest" description="Disordered" evidence="1">
    <location>
        <begin position="299"/>
        <end position="325"/>
    </location>
</feature>
<feature type="transmembrane region" description="Helical" evidence="2">
    <location>
        <begin position="224"/>
        <end position="243"/>
    </location>
</feature>
<dbReference type="AlphaFoldDB" id="Q22NX0"/>
<keyword evidence="2" id="KW-0472">Membrane</keyword>
<keyword evidence="2 3" id="KW-0812">Transmembrane</keyword>
<feature type="transmembrane region" description="Helical" evidence="2">
    <location>
        <begin position="469"/>
        <end position="496"/>
    </location>
</feature>
<keyword evidence="2" id="KW-1133">Transmembrane helix</keyword>
<dbReference type="Proteomes" id="UP000009168">
    <property type="component" value="Unassembled WGS sequence"/>
</dbReference>
<feature type="transmembrane region" description="Helical" evidence="2">
    <location>
        <begin position="197"/>
        <end position="218"/>
    </location>
</feature>
<reference evidence="4" key="1">
    <citation type="journal article" date="2006" name="PLoS Biol.">
        <title>Macronuclear genome sequence of the ciliate Tetrahymena thermophila, a model eukaryote.</title>
        <authorList>
            <person name="Eisen J.A."/>
            <person name="Coyne R.S."/>
            <person name="Wu M."/>
            <person name="Wu D."/>
            <person name="Thiagarajan M."/>
            <person name="Wortman J.R."/>
            <person name="Badger J.H."/>
            <person name="Ren Q."/>
            <person name="Amedeo P."/>
            <person name="Jones K.M."/>
            <person name="Tallon L.J."/>
            <person name="Delcher A.L."/>
            <person name="Salzberg S.L."/>
            <person name="Silva J.C."/>
            <person name="Haas B.J."/>
            <person name="Majoros W.H."/>
            <person name="Farzad M."/>
            <person name="Carlton J.M."/>
            <person name="Smith R.K. Jr."/>
            <person name="Garg J."/>
            <person name="Pearlman R.E."/>
            <person name="Karrer K.M."/>
            <person name="Sun L."/>
            <person name="Manning G."/>
            <person name="Elde N.C."/>
            <person name="Turkewitz A.P."/>
            <person name="Asai D.J."/>
            <person name="Wilkes D.E."/>
            <person name="Wang Y."/>
            <person name="Cai H."/>
            <person name="Collins K."/>
            <person name="Stewart B.A."/>
            <person name="Lee S.R."/>
            <person name="Wilamowska K."/>
            <person name="Weinberg Z."/>
            <person name="Ruzzo W.L."/>
            <person name="Wloga D."/>
            <person name="Gaertig J."/>
            <person name="Frankel J."/>
            <person name="Tsao C.-C."/>
            <person name="Gorovsky M.A."/>
            <person name="Keeling P.J."/>
            <person name="Waller R.F."/>
            <person name="Patron N.J."/>
            <person name="Cherry J.M."/>
            <person name="Stover N.A."/>
            <person name="Krieger C.J."/>
            <person name="del Toro C."/>
            <person name="Ryder H.F."/>
            <person name="Williamson S.C."/>
            <person name="Barbeau R.A."/>
            <person name="Hamilton E.P."/>
            <person name="Orias E."/>
        </authorList>
    </citation>
    <scope>NUCLEOTIDE SEQUENCE [LARGE SCALE GENOMIC DNA]</scope>
    <source>
        <strain evidence="4">SB210</strain>
    </source>
</reference>
<evidence type="ECO:0000313" key="4">
    <source>
        <dbReference type="Proteomes" id="UP000009168"/>
    </source>
</evidence>
<feature type="compositionally biased region" description="Polar residues" evidence="1">
    <location>
        <begin position="310"/>
        <end position="325"/>
    </location>
</feature>
<dbReference type="OrthoDB" id="326212at2759"/>
<feature type="transmembrane region" description="Helical" evidence="2">
    <location>
        <begin position="398"/>
        <end position="421"/>
    </location>
</feature>
<dbReference type="InterPro" id="IPR011701">
    <property type="entry name" value="MFS"/>
</dbReference>
<proteinExistence type="predicted"/>
<keyword evidence="4" id="KW-1185">Reference proteome</keyword>
<feature type="transmembrane region" description="Helical" evidence="2">
    <location>
        <begin position="370"/>
        <end position="392"/>
    </location>
</feature>
<protein>
    <submittedName>
        <fullName evidence="3">Transmembrane protein, putative</fullName>
    </submittedName>
</protein>
<dbReference type="EMBL" id="GG662856">
    <property type="protein sequence ID" value="EAR87041.2"/>
    <property type="molecule type" value="Genomic_DNA"/>
</dbReference>